<protein>
    <recommendedName>
        <fullName evidence="3">Fucose-specific lectin</fullName>
    </recommendedName>
</protein>
<comment type="caution">
    <text evidence="1">The sequence shown here is derived from an EMBL/GenBank/DDBJ whole genome shotgun (WGS) entry which is preliminary data.</text>
</comment>
<organism evidence="1 2">
    <name type="scientific">Rhypophila decipiens</name>
    <dbReference type="NCBI Taxonomy" id="261697"/>
    <lineage>
        <taxon>Eukaryota</taxon>
        <taxon>Fungi</taxon>
        <taxon>Dikarya</taxon>
        <taxon>Ascomycota</taxon>
        <taxon>Pezizomycotina</taxon>
        <taxon>Sordariomycetes</taxon>
        <taxon>Sordariomycetidae</taxon>
        <taxon>Sordariales</taxon>
        <taxon>Naviculisporaceae</taxon>
        <taxon>Rhypophila</taxon>
    </lineage>
</organism>
<proteinExistence type="predicted"/>
<evidence type="ECO:0000313" key="2">
    <source>
        <dbReference type="Proteomes" id="UP001301769"/>
    </source>
</evidence>
<dbReference type="EMBL" id="MU858333">
    <property type="protein sequence ID" value="KAK4206963.1"/>
    <property type="molecule type" value="Genomic_DNA"/>
</dbReference>
<evidence type="ECO:0008006" key="3">
    <source>
        <dbReference type="Google" id="ProtNLM"/>
    </source>
</evidence>
<dbReference type="Gene3D" id="2.120.10.70">
    <property type="entry name" value="Fucose-specific lectin"/>
    <property type="match status" value="1"/>
</dbReference>
<keyword evidence="2" id="KW-1185">Reference proteome</keyword>
<name>A0AAN7B114_9PEZI</name>
<reference evidence="1" key="1">
    <citation type="journal article" date="2023" name="Mol. Phylogenet. Evol.">
        <title>Genome-scale phylogeny and comparative genomics of the fungal order Sordariales.</title>
        <authorList>
            <person name="Hensen N."/>
            <person name="Bonometti L."/>
            <person name="Westerberg I."/>
            <person name="Brannstrom I.O."/>
            <person name="Guillou S."/>
            <person name="Cros-Aarteil S."/>
            <person name="Calhoun S."/>
            <person name="Haridas S."/>
            <person name="Kuo A."/>
            <person name="Mondo S."/>
            <person name="Pangilinan J."/>
            <person name="Riley R."/>
            <person name="LaButti K."/>
            <person name="Andreopoulos B."/>
            <person name="Lipzen A."/>
            <person name="Chen C."/>
            <person name="Yan M."/>
            <person name="Daum C."/>
            <person name="Ng V."/>
            <person name="Clum A."/>
            <person name="Steindorff A."/>
            <person name="Ohm R.A."/>
            <person name="Martin F."/>
            <person name="Silar P."/>
            <person name="Natvig D.O."/>
            <person name="Lalanne C."/>
            <person name="Gautier V."/>
            <person name="Ament-Velasquez S.L."/>
            <person name="Kruys A."/>
            <person name="Hutchinson M.I."/>
            <person name="Powell A.J."/>
            <person name="Barry K."/>
            <person name="Miller A.N."/>
            <person name="Grigoriev I.V."/>
            <person name="Debuchy R."/>
            <person name="Gladieux P."/>
            <person name="Hiltunen Thoren M."/>
            <person name="Johannesson H."/>
        </authorList>
    </citation>
    <scope>NUCLEOTIDE SEQUENCE</scope>
    <source>
        <strain evidence="1">PSN293</strain>
    </source>
</reference>
<evidence type="ECO:0000313" key="1">
    <source>
        <dbReference type="EMBL" id="KAK4206963.1"/>
    </source>
</evidence>
<reference evidence="1" key="2">
    <citation type="submission" date="2023-05" db="EMBL/GenBank/DDBJ databases">
        <authorList>
            <consortium name="Lawrence Berkeley National Laboratory"/>
            <person name="Steindorff A."/>
            <person name="Hensen N."/>
            <person name="Bonometti L."/>
            <person name="Westerberg I."/>
            <person name="Brannstrom I.O."/>
            <person name="Guillou S."/>
            <person name="Cros-Aarteil S."/>
            <person name="Calhoun S."/>
            <person name="Haridas S."/>
            <person name="Kuo A."/>
            <person name="Mondo S."/>
            <person name="Pangilinan J."/>
            <person name="Riley R."/>
            <person name="Labutti K."/>
            <person name="Andreopoulos B."/>
            <person name="Lipzen A."/>
            <person name="Chen C."/>
            <person name="Yanf M."/>
            <person name="Daum C."/>
            <person name="Ng V."/>
            <person name="Clum A."/>
            <person name="Ohm R."/>
            <person name="Martin F."/>
            <person name="Silar P."/>
            <person name="Natvig D."/>
            <person name="Lalanne C."/>
            <person name="Gautier V."/>
            <person name="Ament-Velasquez S.L."/>
            <person name="Kruys A."/>
            <person name="Hutchinson M.I."/>
            <person name="Powell A.J."/>
            <person name="Barry K."/>
            <person name="Miller A.N."/>
            <person name="Grigoriev I.V."/>
            <person name="Debuchy R."/>
            <person name="Gladieux P."/>
            <person name="Thoren M.H."/>
            <person name="Johannesson H."/>
        </authorList>
    </citation>
    <scope>NUCLEOTIDE SEQUENCE</scope>
    <source>
        <strain evidence="1">PSN293</strain>
    </source>
</reference>
<gene>
    <name evidence="1" type="ORF">QBC37DRAFT_456815</name>
</gene>
<dbReference type="Proteomes" id="UP001301769">
    <property type="component" value="Unassembled WGS sequence"/>
</dbReference>
<sequence length="271" mass="29458">MASLSLGGKGGNMSLHAKLKDGTTINVTVSSPHGATPEITASTSTLQDSLSINICSSHSHPTHSIDSHQLPHSKMSAVKLPTDIVAVESGGIGYLFYVNAANQLAYMREQKPDANDASDDEFAVGKILDDQDEPFEVDPNVKQIAAISWVSNGTREIRVYYQAARDDVNNKDPRLCEVCLTNTSRDVYAEDAKWYAGDFGVKGNSSQVRPGSSMSATVRKSGNDVVGLRVYASKEGDKNQYNSPTIAVFKYDFQLKKWGQGDSITSKIRKF</sequence>
<dbReference type="AlphaFoldDB" id="A0AAN7B114"/>
<accession>A0AAN7B114</accession>